<dbReference type="Proteomes" id="UP000184608">
    <property type="component" value="Unassembled WGS sequence"/>
</dbReference>
<evidence type="ECO:0000256" key="1">
    <source>
        <dbReference type="ARBA" id="ARBA00022598"/>
    </source>
</evidence>
<dbReference type="OrthoDB" id="9803968at2"/>
<dbReference type="EC" id="6.2.1.3" evidence="3"/>
<dbReference type="EMBL" id="FQXZ01000005">
    <property type="protein sequence ID" value="SHH69787.1"/>
    <property type="molecule type" value="Genomic_DNA"/>
</dbReference>
<evidence type="ECO:0000313" key="3">
    <source>
        <dbReference type="EMBL" id="SHH69787.1"/>
    </source>
</evidence>
<dbReference type="STRING" id="1216006.VA7868_00255"/>
<evidence type="ECO:0000313" key="4">
    <source>
        <dbReference type="Proteomes" id="UP000184608"/>
    </source>
</evidence>
<name>A0A1M5V3D4_9VIBR</name>
<dbReference type="InterPro" id="IPR042099">
    <property type="entry name" value="ANL_N_sf"/>
</dbReference>
<feature type="domain" description="AMP-dependent synthetase/ligase" evidence="2">
    <location>
        <begin position="10"/>
        <end position="350"/>
    </location>
</feature>
<keyword evidence="4" id="KW-1185">Reference proteome</keyword>
<dbReference type="Gene3D" id="3.40.50.12780">
    <property type="entry name" value="N-terminal domain of ligase-like"/>
    <property type="match status" value="1"/>
</dbReference>
<dbReference type="SUPFAM" id="SSF56801">
    <property type="entry name" value="Acetyl-CoA synthetase-like"/>
    <property type="match status" value="1"/>
</dbReference>
<accession>A0A1M5V3D4</accession>
<dbReference type="PANTHER" id="PTHR43767">
    <property type="entry name" value="LONG-CHAIN-FATTY-ACID--COA LIGASE"/>
    <property type="match status" value="1"/>
</dbReference>
<dbReference type="InterPro" id="IPR050237">
    <property type="entry name" value="ATP-dep_AMP-bd_enzyme"/>
</dbReference>
<proteinExistence type="predicted"/>
<dbReference type="GO" id="GO:0004467">
    <property type="term" value="F:long-chain fatty acid-CoA ligase activity"/>
    <property type="evidence" value="ECO:0007669"/>
    <property type="project" value="UniProtKB-EC"/>
</dbReference>
<organism evidence="3 4">
    <name type="scientific">Vibrio aerogenes CECT 7868</name>
    <dbReference type="NCBI Taxonomy" id="1216006"/>
    <lineage>
        <taxon>Bacteria</taxon>
        <taxon>Pseudomonadati</taxon>
        <taxon>Pseudomonadota</taxon>
        <taxon>Gammaproteobacteria</taxon>
        <taxon>Vibrionales</taxon>
        <taxon>Vibrionaceae</taxon>
        <taxon>Vibrio</taxon>
    </lineage>
</organism>
<dbReference type="RefSeq" id="WP_073602047.1">
    <property type="nucleotide sequence ID" value="NZ_FQXZ01000005.1"/>
</dbReference>
<dbReference type="InterPro" id="IPR000873">
    <property type="entry name" value="AMP-dep_synth/lig_dom"/>
</dbReference>
<gene>
    <name evidence="3" type="primary">lcfB</name>
    <name evidence="3" type="ORF">VA7868_00255</name>
</gene>
<sequence length="517" mass="56204">MNSKIISALSEHAQHQGDKAAFIGRNHDGSACVLTYRQLLEQVQKYAAYFQQHSAHCVAIYAENSPAWLVADLAAMYAGIPCIPVPKFFSQQQIDHVLSQTQADLLIHDQLLDGFSEAEGEKICGELAIGHRDLAAASSAESAILSENILPGTVKITFTSGSTGHPEGVCLSQKNLDEVTLSLAEGIRSCEGLEKHLVMLPLSTLLENITGGYVPLYLGVTSVVPDGRSVGLSGSSQFDALQWMQTLLESRPDTMVLTPALLHALVTLSQHHAEVVSSLKFVAVGGAHVPKAVLEQARRAGIPAYEGYGLSECSSVVALNTPQQDRPGSSGKVLPHVQVRIADDGEIWVKDGIALGYLGQPFAQTWLATGDLGTLDGQGYLYVRGRKKNQIITSFGRNISPEWIEAEAQHWEALRHFFVTGESQDRLSAVLVSNDVQGAIEAVQALNETLPDYAQVCQLIFIKDSETYRSFLTANQRPRRAVIEQQTQAWLNNPGLYRDTIAIITLNLTIETLEVSL</sequence>
<protein>
    <submittedName>
        <fullName evidence="3">Long-chain-fatty-acid--CoA ligase</fullName>
        <ecNumber evidence="3">6.2.1.3</ecNumber>
    </submittedName>
</protein>
<keyword evidence="1 3" id="KW-0436">Ligase</keyword>
<dbReference type="AlphaFoldDB" id="A0A1M5V3D4"/>
<dbReference type="PANTHER" id="PTHR43767:SF8">
    <property type="entry name" value="LONG-CHAIN-FATTY-ACID--COA LIGASE"/>
    <property type="match status" value="1"/>
</dbReference>
<reference evidence="3 4" key="1">
    <citation type="submission" date="2016-11" db="EMBL/GenBank/DDBJ databases">
        <authorList>
            <person name="Jaros S."/>
            <person name="Januszkiewicz K."/>
            <person name="Wedrychowicz H."/>
        </authorList>
    </citation>
    <scope>NUCLEOTIDE SEQUENCE [LARGE SCALE GENOMIC DNA]</scope>
    <source>
        <strain evidence="3 4">CECT 7868</strain>
    </source>
</reference>
<dbReference type="Pfam" id="PF00501">
    <property type="entry name" value="AMP-binding"/>
    <property type="match status" value="1"/>
</dbReference>
<evidence type="ECO:0000259" key="2">
    <source>
        <dbReference type="Pfam" id="PF00501"/>
    </source>
</evidence>